<feature type="transmembrane region" description="Helical" evidence="1">
    <location>
        <begin position="402"/>
        <end position="424"/>
    </location>
</feature>
<organism evidence="2 3">
    <name type="scientific">Eumeta variegata</name>
    <name type="common">Bagworm moth</name>
    <name type="synonym">Eumeta japonica</name>
    <dbReference type="NCBI Taxonomy" id="151549"/>
    <lineage>
        <taxon>Eukaryota</taxon>
        <taxon>Metazoa</taxon>
        <taxon>Ecdysozoa</taxon>
        <taxon>Arthropoda</taxon>
        <taxon>Hexapoda</taxon>
        <taxon>Insecta</taxon>
        <taxon>Pterygota</taxon>
        <taxon>Neoptera</taxon>
        <taxon>Endopterygota</taxon>
        <taxon>Lepidoptera</taxon>
        <taxon>Glossata</taxon>
        <taxon>Ditrysia</taxon>
        <taxon>Tineoidea</taxon>
        <taxon>Psychidae</taxon>
        <taxon>Oiketicinae</taxon>
        <taxon>Eumeta</taxon>
    </lineage>
</organism>
<evidence type="ECO:0000256" key="1">
    <source>
        <dbReference type="SAM" id="Phobius"/>
    </source>
</evidence>
<gene>
    <name evidence="2" type="ORF">EVAR_37432_1</name>
</gene>
<proteinExistence type="predicted"/>
<dbReference type="EMBL" id="BGZK01000549">
    <property type="protein sequence ID" value="GBP49650.1"/>
    <property type="molecule type" value="Genomic_DNA"/>
</dbReference>
<comment type="caution">
    <text evidence="2">The sequence shown here is derived from an EMBL/GenBank/DDBJ whole genome shotgun (WGS) entry which is preliminary data.</text>
</comment>
<dbReference type="AlphaFoldDB" id="A0A4C1WFP2"/>
<name>A0A4C1WFP2_EUMVA</name>
<protein>
    <submittedName>
        <fullName evidence="2">Uncharacterized protein</fullName>
    </submittedName>
</protein>
<keyword evidence="1" id="KW-1133">Transmembrane helix</keyword>
<accession>A0A4C1WFP2</accession>
<evidence type="ECO:0000313" key="3">
    <source>
        <dbReference type="Proteomes" id="UP000299102"/>
    </source>
</evidence>
<sequence length="435" mass="48169">MTSTALMRLRALDDGRGVHHKNNKLVSDPENIANALELREDNIGIERSHIFDSISVYSMCIERAIYNVRHGCISRGFNNCNLFGKVALKKNEKRVCEKTHDYVHTALASSPWGDNAGRLSCTMVQRKNDSVTRKTRENEIKKGSKGCFMGVVRESGGVRGKVGSCDVGGASAAPVGADVAREKRTAAKKLPPPPAHAMFESRDMSRDKYIVKKNASGVWSLSYGVGLNGGRVEGFPSPPVVFLLQYSLIANFPCAIILGVFESKNTVTDGNVITTAAYMIDDENEIMMGELMKELKLMKVRKADEYDRVSSEMLEGGGVVVANLLYQLFKLKRDRCVTSRKLRTPLYRLFRTLARALDSGGTRQIVKSESSSRHLYPCRSQHLSHHPEIMQIFASFVAKSRAAIILIIAALINTTEFLSIGQIIRHPPSTKLPDH</sequence>
<keyword evidence="1" id="KW-0812">Transmembrane</keyword>
<reference evidence="2 3" key="1">
    <citation type="journal article" date="2019" name="Commun. Biol.">
        <title>The bagworm genome reveals a unique fibroin gene that provides high tensile strength.</title>
        <authorList>
            <person name="Kono N."/>
            <person name="Nakamura H."/>
            <person name="Ohtoshi R."/>
            <person name="Tomita M."/>
            <person name="Numata K."/>
            <person name="Arakawa K."/>
        </authorList>
    </citation>
    <scope>NUCLEOTIDE SEQUENCE [LARGE SCALE GENOMIC DNA]</scope>
</reference>
<dbReference type="Proteomes" id="UP000299102">
    <property type="component" value="Unassembled WGS sequence"/>
</dbReference>
<keyword evidence="1" id="KW-0472">Membrane</keyword>
<evidence type="ECO:0000313" key="2">
    <source>
        <dbReference type="EMBL" id="GBP49650.1"/>
    </source>
</evidence>
<keyword evidence="3" id="KW-1185">Reference proteome</keyword>